<accession>A0A2U2XAG3</accession>
<reference evidence="1 2" key="1">
    <citation type="submission" date="2018-05" db="EMBL/GenBank/DDBJ databases">
        <title>Brumimicrobium oceani sp. nov., isolated from coastal sediment.</title>
        <authorList>
            <person name="Kou Y."/>
        </authorList>
    </citation>
    <scope>NUCLEOTIDE SEQUENCE [LARGE SCALE GENOMIC DNA]</scope>
    <source>
        <strain evidence="1 2">C305</strain>
    </source>
</reference>
<dbReference type="OrthoDB" id="1439308at2"/>
<sequence length="169" mass="19305">MIKEYELLTAAYDGASIEHQEYKAKLLGTGVSVTMSRLMVSIPYNNHKITLINEYGASNTGTVEMEVLNGMLPDFEISSRNHLRNLFCMRKRYFSVKSKTVQNKLFLDEALGFSGMKDIAKENLFEPTIKTEIIDNSLFIKTEYHLHLKDKIGAAKALIDFYKSIIDRL</sequence>
<dbReference type="RefSeq" id="WP_109360323.1">
    <property type="nucleotide sequence ID" value="NZ_QFRJ01000012.1"/>
</dbReference>
<dbReference type="AlphaFoldDB" id="A0A2U2XAG3"/>
<evidence type="ECO:0000313" key="2">
    <source>
        <dbReference type="Proteomes" id="UP000245370"/>
    </source>
</evidence>
<keyword evidence="2" id="KW-1185">Reference proteome</keyword>
<proteinExistence type="predicted"/>
<gene>
    <name evidence="1" type="ORF">DIT68_13390</name>
</gene>
<evidence type="ECO:0000313" key="1">
    <source>
        <dbReference type="EMBL" id="PWH84711.1"/>
    </source>
</evidence>
<protein>
    <submittedName>
        <fullName evidence="1">Uncharacterized protein</fullName>
    </submittedName>
</protein>
<name>A0A2U2XAG3_9FLAO</name>
<dbReference type="Proteomes" id="UP000245370">
    <property type="component" value="Unassembled WGS sequence"/>
</dbReference>
<dbReference type="EMBL" id="QFRJ01000012">
    <property type="protein sequence ID" value="PWH84711.1"/>
    <property type="molecule type" value="Genomic_DNA"/>
</dbReference>
<organism evidence="1 2">
    <name type="scientific">Brumimicrobium oceani</name>
    <dbReference type="NCBI Taxonomy" id="2100725"/>
    <lineage>
        <taxon>Bacteria</taxon>
        <taxon>Pseudomonadati</taxon>
        <taxon>Bacteroidota</taxon>
        <taxon>Flavobacteriia</taxon>
        <taxon>Flavobacteriales</taxon>
        <taxon>Crocinitomicaceae</taxon>
        <taxon>Brumimicrobium</taxon>
    </lineage>
</organism>
<comment type="caution">
    <text evidence="1">The sequence shown here is derived from an EMBL/GenBank/DDBJ whole genome shotgun (WGS) entry which is preliminary data.</text>
</comment>
<reference evidence="1 2" key="2">
    <citation type="submission" date="2018-05" db="EMBL/GenBank/DDBJ databases">
        <authorList>
            <person name="Lanie J.A."/>
            <person name="Ng W.-L."/>
            <person name="Kazmierczak K.M."/>
            <person name="Andrzejewski T.M."/>
            <person name="Davidsen T.M."/>
            <person name="Wayne K.J."/>
            <person name="Tettelin H."/>
            <person name="Glass J.I."/>
            <person name="Rusch D."/>
            <person name="Podicherti R."/>
            <person name="Tsui H.-C.T."/>
            <person name="Winkler M.E."/>
        </authorList>
    </citation>
    <scope>NUCLEOTIDE SEQUENCE [LARGE SCALE GENOMIC DNA]</scope>
    <source>
        <strain evidence="1 2">C305</strain>
    </source>
</reference>